<sequence length="392" mass="43846">MRIDSFTVTRRWGIEIFNSAFTMKVESMSSSPLHGSGSPGRPSSGLRFILPDDVALGEIGDSGLYVSKIILGTAGFGSSRWQEWVLEEEEVLPLLKHAYDVGINTWDTADAYSNGLSEEIIGKALKKYNIPRERVVILSKVFYALDPEDQSSISQLKDKHSQNLVNRVGLSRKHILAAVAESTRRLGTYIDVLQIHRLDRECSLTETMKALNDVVESGQVRYLGASTMATWEFQKLQYIAEKNGWHKFISMQNYYNLLYREEEREMIPFCKDSGVGILPWSPLGRGVLAHPWTDRGTKREQTDALLKNLVRGRGQNDSDEAIVGRVQEIAEKRGVKMATVALAWVLGKGACPIAGLGSRERIDDAVRALGFQLSDKEAVYLEEAYIPKANAY</sequence>
<evidence type="ECO:0000313" key="2">
    <source>
        <dbReference type="Proteomes" id="UP001143910"/>
    </source>
</evidence>
<gene>
    <name evidence="1" type="ORF">NQ176_g5746</name>
</gene>
<dbReference type="EMBL" id="JANJQO010000757">
    <property type="protein sequence ID" value="KAJ2975032.1"/>
    <property type="molecule type" value="Genomic_DNA"/>
</dbReference>
<organism evidence="1 2">
    <name type="scientific">Zarea fungicola</name>
    <dbReference type="NCBI Taxonomy" id="93591"/>
    <lineage>
        <taxon>Eukaryota</taxon>
        <taxon>Fungi</taxon>
        <taxon>Dikarya</taxon>
        <taxon>Ascomycota</taxon>
        <taxon>Pezizomycotina</taxon>
        <taxon>Sordariomycetes</taxon>
        <taxon>Hypocreomycetidae</taxon>
        <taxon>Hypocreales</taxon>
        <taxon>Cordycipitaceae</taxon>
        <taxon>Zarea</taxon>
    </lineage>
</organism>
<proteinExistence type="predicted"/>
<reference evidence="1" key="1">
    <citation type="submission" date="2022-08" db="EMBL/GenBank/DDBJ databases">
        <title>Genome Sequence of Lecanicillium fungicola.</title>
        <authorList>
            <person name="Buettner E."/>
        </authorList>
    </citation>
    <scope>NUCLEOTIDE SEQUENCE</scope>
    <source>
        <strain evidence="1">Babe33</strain>
    </source>
</reference>
<comment type="caution">
    <text evidence="1">The sequence shown here is derived from an EMBL/GenBank/DDBJ whole genome shotgun (WGS) entry which is preliminary data.</text>
</comment>
<evidence type="ECO:0000313" key="1">
    <source>
        <dbReference type="EMBL" id="KAJ2975032.1"/>
    </source>
</evidence>
<protein>
    <submittedName>
        <fullName evidence="1">Uncharacterized protein</fullName>
    </submittedName>
</protein>
<name>A0ACC1N7Z4_9HYPO</name>
<keyword evidence="2" id="KW-1185">Reference proteome</keyword>
<dbReference type="Proteomes" id="UP001143910">
    <property type="component" value="Unassembled WGS sequence"/>
</dbReference>
<accession>A0ACC1N7Z4</accession>